<dbReference type="AlphaFoldDB" id="A0AAF3FM90"/>
<protein>
    <recommendedName>
        <fullName evidence="4">Proline-rich protein PRCC</fullName>
    </recommendedName>
</protein>
<dbReference type="PANTHER" id="PTHR13621:SF2">
    <property type="entry name" value="PROLINE-RICH PROTEIN PRCC"/>
    <property type="match status" value="1"/>
</dbReference>
<accession>A0AAF3FM90</accession>
<dbReference type="PANTHER" id="PTHR13621">
    <property type="entry name" value="PROLINE-RICH PROTEIN PRCC"/>
    <property type="match status" value="1"/>
</dbReference>
<feature type="region of interest" description="Disordered" evidence="1">
    <location>
        <begin position="165"/>
        <end position="265"/>
    </location>
</feature>
<evidence type="ECO:0008006" key="4">
    <source>
        <dbReference type="Google" id="ProtNLM"/>
    </source>
</evidence>
<sequence length="420" mass="45955">MVKTEQVQVHRFDHNNTEVIKTGPIANIYLQYLLLGLRRILGISSRSSLFLSTNVFSVLLNPVGDAPILKKRKYAVDPSRDIAWKMMGLVDYDSESGSDEESKTLQPQPKNISAAEDGDFFSTKSDNDGDNECTTNPAPLFDEDEKDLDDVKRPQIALFGALNMAADPGSDSEEEETKPGPSGLAQPGAKGLLGMLPPPSKMAATKPAKKPTPAPAVTATTTIKKKPLIDDQDSDSDDEAGDFFGLTSSAPSAKMARLEDQSEIPMMPSGGLEEVVGPMRPAANEYVHPSEMYNMANFEMEAKRKGIITDQEAHRLILQRESDFGMGVSDIVSNIQDFSVEQALGPNVHAQLLRNITKQQHAKSTAIPLPKVAGVRDINAKRKNQITYLAQMAVAREEALQDARADSKHTKRMARQKYGF</sequence>
<dbReference type="Pfam" id="PF10253">
    <property type="entry name" value="PRCC"/>
    <property type="match status" value="1"/>
</dbReference>
<evidence type="ECO:0000256" key="1">
    <source>
        <dbReference type="SAM" id="MobiDB-lite"/>
    </source>
</evidence>
<feature type="region of interest" description="Disordered" evidence="1">
    <location>
        <begin position="93"/>
        <end position="148"/>
    </location>
</feature>
<keyword evidence="2" id="KW-1185">Reference proteome</keyword>
<evidence type="ECO:0000313" key="2">
    <source>
        <dbReference type="Proteomes" id="UP000887575"/>
    </source>
</evidence>
<proteinExistence type="predicted"/>
<dbReference type="WBParaSite" id="MBELARI_LOCUS8278">
    <property type="protein sequence ID" value="MBELARI_LOCUS8278"/>
    <property type="gene ID" value="MBELARI_LOCUS8278"/>
</dbReference>
<name>A0AAF3FM90_9BILA</name>
<feature type="compositionally biased region" description="Acidic residues" evidence="1">
    <location>
        <begin position="230"/>
        <end position="241"/>
    </location>
</feature>
<reference evidence="3" key="1">
    <citation type="submission" date="2024-02" db="UniProtKB">
        <authorList>
            <consortium name="WormBaseParasite"/>
        </authorList>
    </citation>
    <scope>IDENTIFICATION</scope>
</reference>
<dbReference type="GO" id="GO:0005634">
    <property type="term" value="C:nucleus"/>
    <property type="evidence" value="ECO:0007669"/>
    <property type="project" value="TreeGrafter"/>
</dbReference>
<organism evidence="2 3">
    <name type="scientific">Mesorhabditis belari</name>
    <dbReference type="NCBI Taxonomy" id="2138241"/>
    <lineage>
        <taxon>Eukaryota</taxon>
        <taxon>Metazoa</taxon>
        <taxon>Ecdysozoa</taxon>
        <taxon>Nematoda</taxon>
        <taxon>Chromadorea</taxon>
        <taxon>Rhabditida</taxon>
        <taxon>Rhabditina</taxon>
        <taxon>Rhabditomorpha</taxon>
        <taxon>Rhabditoidea</taxon>
        <taxon>Rhabditidae</taxon>
        <taxon>Mesorhabditinae</taxon>
        <taxon>Mesorhabditis</taxon>
    </lineage>
</organism>
<evidence type="ECO:0000313" key="3">
    <source>
        <dbReference type="WBParaSite" id="MBELARI_LOCUS8278"/>
    </source>
</evidence>
<dbReference type="InterPro" id="IPR018800">
    <property type="entry name" value="PRCC"/>
</dbReference>
<dbReference type="Proteomes" id="UP000887575">
    <property type="component" value="Unassembled WGS sequence"/>
</dbReference>